<organism evidence="1">
    <name type="scientific">Arundo donax</name>
    <name type="common">Giant reed</name>
    <name type="synonym">Donax arundinaceus</name>
    <dbReference type="NCBI Taxonomy" id="35708"/>
    <lineage>
        <taxon>Eukaryota</taxon>
        <taxon>Viridiplantae</taxon>
        <taxon>Streptophyta</taxon>
        <taxon>Embryophyta</taxon>
        <taxon>Tracheophyta</taxon>
        <taxon>Spermatophyta</taxon>
        <taxon>Magnoliopsida</taxon>
        <taxon>Liliopsida</taxon>
        <taxon>Poales</taxon>
        <taxon>Poaceae</taxon>
        <taxon>PACMAD clade</taxon>
        <taxon>Arundinoideae</taxon>
        <taxon>Arundineae</taxon>
        <taxon>Arundo</taxon>
    </lineage>
</organism>
<proteinExistence type="predicted"/>
<accession>A0A0A9ALH4</accession>
<dbReference type="AlphaFoldDB" id="A0A0A9ALH4"/>
<sequence>MEKLQMLLSDTRALRGTLPRGLYMLKALEGSTSVGSTQYVCKVADIQIQI</sequence>
<reference evidence="1" key="1">
    <citation type="submission" date="2014-09" db="EMBL/GenBank/DDBJ databases">
        <authorList>
            <person name="Magalhaes I.L.F."/>
            <person name="Oliveira U."/>
            <person name="Santos F.R."/>
            <person name="Vidigal T.H.D.A."/>
            <person name="Brescovit A.D."/>
            <person name="Santos A.J."/>
        </authorList>
    </citation>
    <scope>NUCLEOTIDE SEQUENCE</scope>
    <source>
        <tissue evidence="1">Shoot tissue taken approximately 20 cm above the soil surface</tissue>
    </source>
</reference>
<reference evidence="1" key="2">
    <citation type="journal article" date="2015" name="Data Brief">
        <title>Shoot transcriptome of the giant reed, Arundo donax.</title>
        <authorList>
            <person name="Barrero R.A."/>
            <person name="Guerrero F.D."/>
            <person name="Moolhuijzen P."/>
            <person name="Goolsby J.A."/>
            <person name="Tidwell J."/>
            <person name="Bellgard S.E."/>
            <person name="Bellgard M.I."/>
        </authorList>
    </citation>
    <scope>NUCLEOTIDE SEQUENCE</scope>
    <source>
        <tissue evidence="1">Shoot tissue taken approximately 20 cm above the soil surface</tissue>
    </source>
</reference>
<name>A0A0A9ALH4_ARUDO</name>
<dbReference type="EMBL" id="GBRH01247192">
    <property type="protein sequence ID" value="JAD50703.1"/>
    <property type="molecule type" value="Transcribed_RNA"/>
</dbReference>
<evidence type="ECO:0000313" key="1">
    <source>
        <dbReference type="EMBL" id="JAD50703.1"/>
    </source>
</evidence>
<protein>
    <submittedName>
        <fullName evidence="1">Uncharacterized protein</fullName>
    </submittedName>
</protein>